<dbReference type="PANTHER" id="PTHR30270">
    <property type="entry name" value="THIAMINE-MONOPHOSPHATE KINASE"/>
    <property type="match status" value="1"/>
</dbReference>
<dbReference type="Pfam" id="PF02769">
    <property type="entry name" value="AIRS_C"/>
    <property type="match status" value="1"/>
</dbReference>
<dbReference type="Pfam" id="PF00586">
    <property type="entry name" value="AIRS"/>
    <property type="match status" value="1"/>
</dbReference>
<organism evidence="4 5">
    <name type="scientific">Proteobacteria bacterium 228</name>
    <dbReference type="NCBI Taxonomy" id="2083153"/>
    <lineage>
        <taxon>Bacteria</taxon>
        <taxon>Pseudomonadati</taxon>
        <taxon>Pseudomonadota</taxon>
    </lineage>
</organism>
<proteinExistence type="predicted"/>
<dbReference type="InterPro" id="IPR011413">
    <property type="entry name" value="UCP036540_AIR"/>
</dbReference>
<dbReference type="InterPro" id="IPR010918">
    <property type="entry name" value="PurM-like_C_dom"/>
</dbReference>
<feature type="domain" description="PurM-like N-terminal" evidence="2">
    <location>
        <begin position="58"/>
        <end position="162"/>
    </location>
</feature>
<dbReference type="SUPFAM" id="SSF55326">
    <property type="entry name" value="PurM N-terminal domain-like"/>
    <property type="match status" value="1"/>
</dbReference>
<dbReference type="SUPFAM" id="SSF56042">
    <property type="entry name" value="PurM C-terminal domain-like"/>
    <property type="match status" value="1"/>
</dbReference>
<dbReference type="Proteomes" id="UP000238196">
    <property type="component" value="Unassembled WGS sequence"/>
</dbReference>
<dbReference type="GO" id="GO:0009030">
    <property type="term" value="F:thiamine-phosphate kinase activity"/>
    <property type="evidence" value="ECO:0007669"/>
    <property type="project" value="InterPro"/>
</dbReference>
<name>A0A2S5KH72_9PROT</name>
<protein>
    <submittedName>
        <fullName evidence="4">Sll0787 family AIR synthase-like protein</fullName>
    </submittedName>
</protein>
<gene>
    <name evidence="4" type="ORF">C4K68_27860</name>
</gene>
<accession>A0A2S5KH72</accession>
<sequence length="336" mass="35834">MNRPVQLPQTSSAEAIPVDLQALLEQVRHYAGIAHKADIQQLQPAMAKAYALTGYPNGDDCAVLPAAQGYQLLAIEGFMNRFVEHDPWFAGWCGVMVNVSDIAAMGGKPVAVVNALWGQGAEQASLVMEGMAAASRAYQVPIVGGHTNLRSPQEQLSVAILGQADALLSSFAARAGQDVVMAVDLRGNYQRPFLNWNAATSAPAERLRGDLALLPMLAEQGLATAAKDISQAGTLGTLIMLLECSGVGAEIELEAIPRPAGVDWQDWLCSFPSFGFLLSCAPEHTAQVLAAFHQRDLAAARIGHLRSAQECWVSRGDQRACFWNIARTPLTGMSSG</sequence>
<dbReference type="Gene3D" id="3.30.1330.10">
    <property type="entry name" value="PurM-like, N-terminal domain"/>
    <property type="match status" value="1"/>
</dbReference>
<evidence type="ECO:0000259" key="3">
    <source>
        <dbReference type="Pfam" id="PF02769"/>
    </source>
</evidence>
<dbReference type="AlphaFoldDB" id="A0A2S5KH72"/>
<dbReference type="InterPro" id="IPR036676">
    <property type="entry name" value="PurM-like_C_sf"/>
</dbReference>
<dbReference type="Gene3D" id="3.90.650.10">
    <property type="entry name" value="PurM-like C-terminal domain"/>
    <property type="match status" value="1"/>
</dbReference>
<dbReference type="EMBL" id="PRLP01000169">
    <property type="protein sequence ID" value="PPC73943.1"/>
    <property type="molecule type" value="Genomic_DNA"/>
</dbReference>
<keyword evidence="1" id="KW-0784">Thiamine biosynthesis</keyword>
<feature type="domain" description="PurM-like C-terminal" evidence="3">
    <location>
        <begin position="214"/>
        <end position="306"/>
    </location>
</feature>
<evidence type="ECO:0000313" key="4">
    <source>
        <dbReference type="EMBL" id="PPC73943.1"/>
    </source>
</evidence>
<comment type="caution">
    <text evidence="4">The sequence shown here is derived from an EMBL/GenBank/DDBJ whole genome shotgun (WGS) entry which is preliminary data.</text>
</comment>
<dbReference type="NCBIfam" id="TIGR04049">
    <property type="entry name" value="AIR_rel_sll0787"/>
    <property type="match status" value="1"/>
</dbReference>
<dbReference type="InterPro" id="IPR016188">
    <property type="entry name" value="PurM-like_N"/>
</dbReference>
<evidence type="ECO:0000259" key="2">
    <source>
        <dbReference type="Pfam" id="PF00586"/>
    </source>
</evidence>
<dbReference type="CDD" id="cd02192">
    <property type="entry name" value="PurM-like3"/>
    <property type="match status" value="1"/>
</dbReference>
<reference evidence="4 5" key="1">
    <citation type="submission" date="2018-02" db="EMBL/GenBank/DDBJ databases">
        <title>novel marine gammaproteobacteria from coastal saline agro ecosystem.</title>
        <authorList>
            <person name="Krishnan R."/>
            <person name="Ramesh Kumar N."/>
        </authorList>
    </citation>
    <scope>NUCLEOTIDE SEQUENCE [LARGE SCALE GENOMIC DNA]</scope>
    <source>
        <strain evidence="4 5">228</strain>
    </source>
</reference>
<dbReference type="InterPro" id="IPR024030">
    <property type="entry name" value="AIR_synthase-rel_sll0787"/>
</dbReference>
<evidence type="ECO:0000256" key="1">
    <source>
        <dbReference type="ARBA" id="ARBA00022977"/>
    </source>
</evidence>
<dbReference type="InterPro" id="IPR036921">
    <property type="entry name" value="PurM-like_N_sf"/>
</dbReference>
<evidence type="ECO:0000313" key="5">
    <source>
        <dbReference type="Proteomes" id="UP000238196"/>
    </source>
</evidence>
<dbReference type="PANTHER" id="PTHR30270:SF0">
    <property type="entry name" value="THIAMINE-MONOPHOSPHATE KINASE"/>
    <property type="match status" value="1"/>
</dbReference>
<dbReference type="InterPro" id="IPR006283">
    <property type="entry name" value="ThiL-like"/>
</dbReference>
<dbReference type="OrthoDB" id="9767928at2"/>
<dbReference type="GO" id="GO:0009228">
    <property type="term" value="P:thiamine biosynthetic process"/>
    <property type="evidence" value="ECO:0007669"/>
    <property type="project" value="UniProtKB-KW"/>
</dbReference>
<dbReference type="PIRSF" id="PIRSF036540">
    <property type="entry name" value="UCP036540_AIR"/>
    <property type="match status" value="1"/>
</dbReference>